<dbReference type="InterPro" id="IPR036770">
    <property type="entry name" value="Ankyrin_rpt-contain_sf"/>
</dbReference>
<keyword evidence="4" id="KW-0812">Transmembrane</keyword>
<feature type="compositionally biased region" description="Basic residues" evidence="3">
    <location>
        <begin position="673"/>
        <end position="685"/>
    </location>
</feature>
<dbReference type="Proteomes" id="UP000800041">
    <property type="component" value="Unassembled WGS sequence"/>
</dbReference>
<feature type="repeat" description="ANK" evidence="2">
    <location>
        <begin position="1054"/>
        <end position="1086"/>
    </location>
</feature>
<name>A0A6G1HAS1_9PEZI</name>
<dbReference type="SMART" id="SM00248">
    <property type="entry name" value="ANK"/>
    <property type="match status" value="2"/>
</dbReference>
<accession>A0A6G1HAS1</accession>
<keyword evidence="4" id="KW-1133">Transmembrane helix</keyword>
<dbReference type="Gene3D" id="1.25.40.20">
    <property type="entry name" value="Ankyrin repeat-containing domain"/>
    <property type="match status" value="1"/>
</dbReference>
<evidence type="ECO:0000256" key="1">
    <source>
        <dbReference type="ARBA" id="ARBA00023043"/>
    </source>
</evidence>
<keyword evidence="4" id="KW-0472">Membrane</keyword>
<dbReference type="GO" id="GO:0003690">
    <property type="term" value="F:double-stranded DNA binding"/>
    <property type="evidence" value="ECO:0007669"/>
    <property type="project" value="TreeGrafter"/>
</dbReference>
<dbReference type="PANTHER" id="PTHR23335:SF1">
    <property type="entry name" value="CALMODULIN-BINDING TRANSCRIPTION ACTIVATOR, ISOFORM F"/>
    <property type="match status" value="1"/>
</dbReference>
<feature type="repeat" description="ANK" evidence="2">
    <location>
        <begin position="1021"/>
        <end position="1053"/>
    </location>
</feature>
<feature type="transmembrane region" description="Helical" evidence="4">
    <location>
        <begin position="1404"/>
        <end position="1423"/>
    </location>
</feature>
<feature type="region of interest" description="Disordered" evidence="3">
    <location>
        <begin position="649"/>
        <end position="747"/>
    </location>
</feature>
<reference evidence="6" key="1">
    <citation type="journal article" date="2020" name="Stud. Mycol.">
        <title>101 Dothideomycetes genomes: a test case for predicting lifestyles and emergence of pathogens.</title>
        <authorList>
            <person name="Haridas S."/>
            <person name="Albert R."/>
            <person name="Binder M."/>
            <person name="Bloem J."/>
            <person name="Labutti K."/>
            <person name="Salamov A."/>
            <person name="Andreopoulos B."/>
            <person name="Baker S."/>
            <person name="Barry K."/>
            <person name="Bills G."/>
            <person name="Bluhm B."/>
            <person name="Cannon C."/>
            <person name="Castanera R."/>
            <person name="Culley D."/>
            <person name="Daum C."/>
            <person name="Ezra D."/>
            <person name="Gonzalez J."/>
            <person name="Henrissat B."/>
            <person name="Kuo A."/>
            <person name="Liang C."/>
            <person name="Lipzen A."/>
            <person name="Lutzoni F."/>
            <person name="Magnuson J."/>
            <person name="Mondo S."/>
            <person name="Nolan M."/>
            <person name="Ohm R."/>
            <person name="Pangilinan J."/>
            <person name="Park H.-J."/>
            <person name="Ramirez L."/>
            <person name="Alfaro M."/>
            <person name="Sun H."/>
            <person name="Tritt A."/>
            <person name="Yoshinaga Y."/>
            <person name="Zwiers L.-H."/>
            <person name="Turgeon B."/>
            <person name="Goodwin S."/>
            <person name="Spatafora J."/>
            <person name="Crous P."/>
            <person name="Grigoriev I."/>
        </authorList>
    </citation>
    <scope>NUCLEOTIDE SEQUENCE</scope>
    <source>
        <strain evidence="6">CBS 113979</strain>
    </source>
</reference>
<feature type="compositionally biased region" description="Acidic residues" evidence="3">
    <location>
        <begin position="428"/>
        <end position="438"/>
    </location>
</feature>
<dbReference type="Gene3D" id="2.60.40.10">
    <property type="entry name" value="Immunoglobulins"/>
    <property type="match status" value="1"/>
</dbReference>
<evidence type="ECO:0000313" key="7">
    <source>
        <dbReference type="Proteomes" id="UP000800041"/>
    </source>
</evidence>
<dbReference type="InterPro" id="IPR002110">
    <property type="entry name" value="Ankyrin_rpt"/>
</dbReference>
<proteinExistence type="predicted"/>
<dbReference type="OrthoDB" id="71307at2759"/>
<evidence type="ECO:0000256" key="3">
    <source>
        <dbReference type="SAM" id="MobiDB-lite"/>
    </source>
</evidence>
<dbReference type="CDD" id="cd00102">
    <property type="entry name" value="IPT"/>
    <property type="match status" value="1"/>
</dbReference>
<evidence type="ECO:0000256" key="2">
    <source>
        <dbReference type="PROSITE-ProRule" id="PRU00023"/>
    </source>
</evidence>
<evidence type="ECO:0000259" key="5">
    <source>
        <dbReference type="SMART" id="SM00429"/>
    </source>
</evidence>
<feature type="compositionally biased region" description="Low complexity" evidence="3">
    <location>
        <begin position="1142"/>
        <end position="1155"/>
    </location>
</feature>
<keyword evidence="1 2" id="KW-0040">ANK repeat</keyword>
<feature type="region of interest" description="Disordered" evidence="3">
    <location>
        <begin position="418"/>
        <end position="448"/>
    </location>
</feature>
<dbReference type="GO" id="GO:0003712">
    <property type="term" value="F:transcription coregulator activity"/>
    <property type="evidence" value="ECO:0007669"/>
    <property type="project" value="TreeGrafter"/>
</dbReference>
<feature type="region of interest" description="Disordered" evidence="3">
    <location>
        <begin position="1117"/>
        <end position="1181"/>
    </location>
</feature>
<dbReference type="PANTHER" id="PTHR23335">
    <property type="entry name" value="CALMODULIN-BINDING TRANSCRIPTION ACTIVATOR CAMTA"/>
    <property type="match status" value="1"/>
</dbReference>
<dbReference type="Pfam" id="PF12796">
    <property type="entry name" value="Ank_2"/>
    <property type="match status" value="1"/>
</dbReference>
<protein>
    <recommendedName>
        <fullName evidence="5">IPT/TIG domain-containing protein</fullName>
    </recommendedName>
</protein>
<keyword evidence="7" id="KW-1185">Reference proteome</keyword>
<feature type="region of interest" description="Disordered" evidence="3">
    <location>
        <begin position="767"/>
        <end position="806"/>
    </location>
</feature>
<dbReference type="InterPro" id="IPR057962">
    <property type="entry name" value="SPT23_MGA2_DBD"/>
</dbReference>
<sequence>MEAQQPPQRDNFLETYRQYPDDAEEQWSNNLGQDVPSAFEESMSDRLGSLSDFFHFDPSPAGYSPFAPPSKTSTPRIDTKPLPHGSSALKQPRSVPSSASPESSSQDSSSDSSSRRKHKSPCDPSMKPVKEEGVREGVEDGDWMPTHGNAMHFDDMVDASGYNTATPGLADLSLDNNTMADHFDFESAASSPGMFGDTTDSLSGLTMPRRRTPIMPTSSVSVVHGENNGSGFIIGSASHENSPASSPMPNSQHASPAAMFDHTGAPSAIFGNMPGTASMWNTHTAQNASWPSDFPHRGFGAVEASNRQSSMREIASPSTTSTSDMMAHEILIHPTQAKSRVETQINIRLTLQPMPKGIAKLHLPTHTISKPKLLAKEVAKAPDTLELHTMLVCTSAMEDESLFYRAMRRARGIIDPEPKLVRRRSTGDSEDLLDDDPDSPQNGGEVKICDNCQNRERKRASRKRQKKQEDEEHWLQYQQDRVIVFNTGEYQDWKLPSAPKEAGFEAENMNIREGAMQVELPMRIACYCRHQAEKIGFRVIFTIKDHQDRPIAQAITHSILITDDHKTHPPPTPQHGMPYPDGSHYGNSAYFSAHSGEYDVRASAPFGQRPSYSTSDLQALQQQGGMPFNFQPQPQPQPFTAINSMNSQTSLSSMATPRNLSRNASPTQQAGPNKKRKSSSVHHNKIPSNLTMTQLSMPGSSAGAPATAHTPVTPTSFSPNGITPYIPTSEATFGPSTGIPQYGTSPQNSNLMSAGIHSATMEGVGNMPYYSAPSSRHQSRAPSPLSANRPPAMTYHPHSSHMATPSGSSMHGFNALASFSPEAQMQHQQQQFIPTPTIYKILPHDGPVNGGIEVAIFGRHFSRGLEVMFGDTLATTTTFWDEASMVCMLPPSAGGPGVVSVSVRAPNGARFQSPPMGGPESKFRYNDTEEPQLFEQFARLITSQQQGPESSHRDFARQYINKNNSPWNASFNSMPQGQGQNNYQMGMSQSGNREGMFLKLLEIIDADDSPDIPNFDMRSKTGATLLSLAAGLGYKQVAAGLLARGANYDIRDKGGFTPLMMAAMRGHLDIVTLLIARGADPMMRSRRGYIAADFANDKPNIREALRWIRNHRRTRSLGNGITRNRTNSLVSMPPMWPPPSPSLSGESFPDPSDFTDSSDEETRAPSQSWARSRARSRRNSGMFVMSRRHSLALAENEMRPTIQAPDENPTGFTFPAAAMAAYRDQLSAHIHHFQEMCRSNLPNFQLPDLPNLPNYQAYPMVRRFSSLVPQRTLSRNVAGAEDRLAATDTRWLQWLPNATQPQLTPEPPPAYDDIVARDTLSPPAVKQSGALTAAADALADQKCAEVFDLAETSTTASTVVQGRAQRSLRSEEKVHVKIGKKNLSPEQQEQLRLQHAKNMEKKDFKLYLVYIPIFIVALVFLCGRSASPKFYSKATGFISTLRGTGTNTGNYDTGAVAA</sequence>
<dbReference type="InterPro" id="IPR002909">
    <property type="entry name" value="IPT_dom"/>
</dbReference>
<feature type="compositionally biased region" description="Polar residues" evidence="3">
    <location>
        <begin position="729"/>
        <end position="747"/>
    </location>
</feature>
<feature type="compositionally biased region" description="Low complexity" evidence="3">
    <location>
        <begin position="94"/>
        <end position="112"/>
    </location>
</feature>
<dbReference type="SUPFAM" id="SSF48403">
    <property type="entry name" value="Ankyrin repeat"/>
    <property type="match status" value="1"/>
</dbReference>
<organism evidence="6 7">
    <name type="scientific">Aulographum hederae CBS 113979</name>
    <dbReference type="NCBI Taxonomy" id="1176131"/>
    <lineage>
        <taxon>Eukaryota</taxon>
        <taxon>Fungi</taxon>
        <taxon>Dikarya</taxon>
        <taxon>Ascomycota</taxon>
        <taxon>Pezizomycotina</taxon>
        <taxon>Dothideomycetes</taxon>
        <taxon>Pleosporomycetidae</taxon>
        <taxon>Aulographales</taxon>
        <taxon>Aulographaceae</taxon>
    </lineage>
</organism>
<dbReference type="PROSITE" id="PS50088">
    <property type="entry name" value="ANK_REPEAT"/>
    <property type="match status" value="2"/>
</dbReference>
<dbReference type="SUPFAM" id="SSF81296">
    <property type="entry name" value="E set domains"/>
    <property type="match status" value="1"/>
</dbReference>
<feature type="compositionally biased region" description="Polar residues" evidence="3">
    <location>
        <begin position="686"/>
        <end position="699"/>
    </location>
</feature>
<evidence type="ECO:0000313" key="6">
    <source>
        <dbReference type="EMBL" id="KAF1990048.1"/>
    </source>
</evidence>
<dbReference type="GO" id="GO:0006357">
    <property type="term" value="P:regulation of transcription by RNA polymerase II"/>
    <property type="evidence" value="ECO:0007669"/>
    <property type="project" value="TreeGrafter"/>
</dbReference>
<dbReference type="InterPro" id="IPR013783">
    <property type="entry name" value="Ig-like_fold"/>
</dbReference>
<dbReference type="GO" id="GO:0005634">
    <property type="term" value="C:nucleus"/>
    <property type="evidence" value="ECO:0007669"/>
    <property type="project" value="TreeGrafter"/>
</dbReference>
<feature type="compositionally biased region" description="Basic and acidic residues" evidence="3">
    <location>
        <begin position="128"/>
        <end position="138"/>
    </location>
</feature>
<feature type="compositionally biased region" description="Polar residues" evidence="3">
    <location>
        <begin position="649"/>
        <end position="671"/>
    </location>
</feature>
<evidence type="ECO:0000256" key="4">
    <source>
        <dbReference type="SAM" id="Phobius"/>
    </source>
</evidence>
<feature type="region of interest" description="Disordered" evidence="3">
    <location>
        <begin position="624"/>
        <end position="643"/>
    </location>
</feature>
<feature type="compositionally biased region" description="Low complexity" evidence="3">
    <location>
        <begin position="702"/>
        <end position="715"/>
    </location>
</feature>
<feature type="compositionally biased region" description="Polar residues" evidence="3">
    <location>
        <begin position="1117"/>
        <end position="1127"/>
    </location>
</feature>
<dbReference type="Pfam" id="PF25603">
    <property type="entry name" value="SPT23_MGA2_DBD"/>
    <property type="match status" value="2"/>
</dbReference>
<dbReference type="InterPro" id="IPR014756">
    <property type="entry name" value="Ig_E-set"/>
</dbReference>
<dbReference type="EMBL" id="ML977143">
    <property type="protein sequence ID" value="KAF1990048.1"/>
    <property type="molecule type" value="Genomic_DNA"/>
</dbReference>
<dbReference type="SMART" id="SM00429">
    <property type="entry name" value="IPT"/>
    <property type="match status" value="1"/>
</dbReference>
<dbReference type="Pfam" id="PF01833">
    <property type="entry name" value="TIG"/>
    <property type="match status" value="1"/>
</dbReference>
<dbReference type="PROSITE" id="PS50297">
    <property type="entry name" value="ANK_REP_REGION"/>
    <property type="match status" value="2"/>
</dbReference>
<feature type="region of interest" description="Disordered" evidence="3">
    <location>
        <begin position="1"/>
        <end position="141"/>
    </location>
</feature>
<gene>
    <name evidence="6" type="ORF">K402DRAFT_246979</name>
</gene>
<feature type="domain" description="IPT/TIG" evidence="5">
    <location>
        <begin position="835"/>
        <end position="926"/>
    </location>
</feature>